<feature type="compositionally biased region" description="Basic and acidic residues" evidence="1">
    <location>
        <begin position="125"/>
        <end position="134"/>
    </location>
</feature>
<feature type="compositionally biased region" description="Polar residues" evidence="1">
    <location>
        <begin position="56"/>
        <end position="65"/>
    </location>
</feature>
<dbReference type="OrthoDB" id="1937287at2759"/>
<dbReference type="EMBL" id="KZ666332">
    <property type="protein sequence ID" value="PPR95254.1"/>
    <property type="molecule type" value="Genomic_DNA"/>
</dbReference>
<gene>
    <name evidence="2" type="ORF">GOBAR_AA25417</name>
</gene>
<feature type="compositionally biased region" description="Basic and acidic residues" evidence="1">
    <location>
        <begin position="32"/>
        <end position="50"/>
    </location>
</feature>
<feature type="region of interest" description="Disordered" evidence="1">
    <location>
        <begin position="1"/>
        <end position="78"/>
    </location>
</feature>
<reference evidence="2 3" key="1">
    <citation type="submission" date="2015-01" db="EMBL/GenBank/DDBJ databases">
        <title>Genome of allotetraploid Gossypium barbadense reveals genomic plasticity and fiber elongation in cotton evolution.</title>
        <authorList>
            <person name="Chen X."/>
            <person name="Liu X."/>
            <person name="Zhao B."/>
            <person name="Zheng H."/>
            <person name="Hu Y."/>
            <person name="Lu G."/>
            <person name="Yang C."/>
            <person name="Chen J."/>
            <person name="Shan C."/>
            <person name="Zhang L."/>
            <person name="Zhou Y."/>
            <person name="Wang L."/>
            <person name="Guo W."/>
            <person name="Bai Y."/>
            <person name="Ruan J."/>
            <person name="Shangguan X."/>
            <person name="Mao Y."/>
            <person name="Jiang J."/>
            <person name="Zhu Y."/>
            <person name="Lei J."/>
            <person name="Kang H."/>
            <person name="Chen S."/>
            <person name="He X."/>
            <person name="Wang R."/>
            <person name="Wang Y."/>
            <person name="Chen J."/>
            <person name="Wang L."/>
            <person name="Yu S."/>
            <person name="Wang B."/>
            <person name="Wei J."/>
            <person name="Song S."/>
            <person name="Lu X."/>
            <person name="Gao Z."/>
            <person name="Gu W."/>
            <person name="Deng X."/>
            <person name="Ma D."/>
            <person name="Wang S."/>
            <person name="Liang W."/>
            <person name="Fang L."/>
            <person name="Cai C."/>
            <person name="Zhu X."/>
            <person name="Zhou B."/>
            <person name="Zhang Y."/>
            <person name="Chen Z."/>
            <person name="Xu S."/>
            <person name="Zhu R."/>
            <person name="Wang S."/>
            <person name="Zhang T."/>
            <person name="Zhao G."/>
        </authorList>
    </citation>
    <scope>NUCLEOTIDE SEQUENCE [LARGE SCALE GENOMIC DNA]</scope>
    <source>
        <strain evidence="3">cv. Xinhai21</strain>
        <tissue evidence="2">Leaf</tissue>
    </source>
</reference>
<accession>A0A2P5WW00</accession>
<organism evidence="2 3">
    <name type="scientific">Gossypium barbadense</name>
    <name type="common">Sea Island cotton</name>
    <name type="synonym">Hibiscus barbadensis</name>
    <dbReference type="NCBI Taxonomy" id="3634"/>
    <lineage>
        <taxon>Eukaryota</taxon>
        <taxon>Viridiplantae</taxon>
        <taxon>Streptophyta</taxon>
        <taxon>Embryophyta</taxon>
        <taxon>Tracheophyta</taxon>
        <taxon>Spermatophyta</taxon>
        <taxon>Magnoliopsida</taxon>
        <taxon>eudicotyledons</taxon>
        <taxon>Gunneridae</taxon>
        <taxon>Pentapetalae</taxon>
        <taxon>rosids</taxon>
        <taxon>malvids</taxon>
        <taxon>Malvales</taxon>
        <taxon>Malvaceae</taxon>
        <taxon>Malvoideae</taxon>
        <taxon>Gossypium</taxon>
    </lineage>
</organism>
<feature type="region of interest" description="Disordered" evidence="1">
    <location>
        <begin position="118"/>
        <end position="142"/>
    </location>
</feature>
<evidence type="ECO:0000313" key="2">
    <source>
        <dbReference type="EMBL" id="PPR95254.1"/>
    </source>
</evidence>
<evidence type="ECO:0000256" key="1">
    <source>
        <dbReference type="SAM" id="MobiDB-lite"/>
    </source>
</evidence>
<dbReference type="AlphaFoldDB" id="A0A2P5WW00"/>
<proteinExistence type="predicted"/>
<name>A0A2P5WW00_GOSBA</name>
<evidence type="ECO:0000313" key="3">
    <source>
        <dbReference type="Proteomes" id="UP000239757"/>
    </source>
</evidence>
<sequence>MIVSKGKNEVGQNDPKPVSTEYKPRVPYPNATRKDRSDEKFGKLTLRVEDEPITLQARNSSNTSKIEGGCINHSTSNDHVVKPSMQETIAKNIYESCSNNNKGPIYEERRLQIEELDEWQTQKSRTPDRSKPSQDELNTSPNQLKVGDKVLLDVADPRITTFETNEEIPLTVLSIFPYGTIETSSRLHSQAHGRALFHMKTGQDFFPNTGYDKLPCPCDMAVGETGKTTWGCDTLVL</sequence>
<protein>
    <submittedName>
        <fullName evidence="2">Uncharacterized protein</fullName>
    </submittedName>
</protein>
<dbReference type="Proteomes" id="UP000239757">
    <property type="component" value="Unassembled WGS sequence"/>
</dbReference>